<dbReference type="EMBL" id="PISP01000003">
    <property type="protein sequence ID" value="PKD43265.1"/>
    <property type="molecule type" value="Genomic_DNA"/>
</dbReference>
<dbReference type="SUPFAM" id="SSF88713">
    <property type="entry name" value="Glycoside hydrolase/deacetylase"/>
    <property type="match status" value="1"/>
</dbReference>
<dbReference type="InterPro" id="IPR011330">
    <property type="entry name" value="Glyco_hydro/deAcase_b/a-brl"/>
</dbReference>
<gene>
    <name evidence="1" type="ORF">CWD77_11665</name>
</gene>
<proteinExistence type="predicted"/>
<protein>
    <recommendedName>
        <fullName evidence="3">Polysaccharide (De)acetylase</fullName>
    </recommendedName>
</protein>
<evidence type="ECO:0000313" key="2">
    <source>
        <dbReference type="Proteomes" id="UP000233398"/>
    </source>
</evidence>
<dbReference type="GO" id="GO:0005975">
    <property type="term" value="P:carbohydrate metabolic process"/>
    <property type="evidence" value="ECO:0007669"/>
    <property type="project" value="InterPro"/>
</dbReference>
<name>A0A2N0VGD5_9BACT</name>
<dbReference type="OrthoDB" id="2081174at2"/>
<dbReference type="RefSeq" id="WP_101073739.1">
    <property type="nucleotide sequence ID" value="NZ_PISP01000003.1"/>
</dbReference>
<comment type="caution">
    <text evidence="1">The sequence shown here is derived from an EMBL/GenBank/DDBJ whole genome shotgun (WGS) entry which is preliminary data.</text>
</comment>
<sequence>MLKKIKKIARDHLTNSRGWRTDRKIIVIESDDWGAIRLPKASLLHKLSDWGIKTENDPMLRNDAMASEEDLEALFNTLRGVREKGSPVLTANTIVANPDFKRIEADGFQQYYYEPFTDTLAEYPSHTNAFGLWKKGMEEGLFHPQFHGREHLHVSRWMKGLQNRTSETARLFDERIYAVCGSASTETRKSFLAAYEWDIEGDRTFTAQSIREGLQLFESIFGYSSKTAIAPNYTWNKELEQVYAEGGVKYLQGSTAQRSPDIGTEGNKLIRHYMGEKNELNQFYLVRNCRFEPTLDPDIDNVARCLEQISTAFLWKKPAIIESHRVNYIGYIDPKTRDKNLKLLDILLRKTVEKWPDVEFMTSDRLGELMDESL</sequence>
<keyword evidence="2" id="KW-1185">Reference proteome</keyword>
<dbReference type="AlphaFoldDB" id="A0A2N0VGD5"/>
<accession>A0A2N0VGD5</accession>
<evidence type="ECO:0008006" key="3">
    <source>
        <dbReference type="Google" id="ProtNLM"/>
    </source>
</evidence>
<reference evidence="1 2" key="1">
    <citation type="submission" date="2017-11" db="EMBL/GenBank/DDBJ databases">
        <title>Rhodohalobacter 15182 sp. nov., isolated from a salt lake.</title>
        <authorList>
            <person name="Han S."/>
        </authorList>
    </citation>
    <scope>NUCLEOTIDE SEQUENCE [LARGE SCALE GENOMIC DNA]</scope>
    <source>
        <strain evidence="1 2">15182</strain>
    </source>
</reference>
<organism evidence="1 2">
    <name type="scientific">Rhodohalobacter barkolensis</name>
    <dbReference type="NCBI Taxonomy" id="2053187"/>
    <lineage>
        <taxon>Bacteria</taxon>
        <taxon>Pseudomonadati</taxon>
        <taxon>Balneolota</taxon>
        <taxon>Balneolia</taxon>
        <taxon>Balneolales</taxon>
        <taxon>Balneolaceae</taxon>
        <taxon>Rhodohalobacter</taxon>
    </lineage>
</organism>
<evidence type="ECO:0000313" key="1">
    <source>
        <dbReference type="EMBL" id="PKD43265.1"/>
    </source>
</evidence>
<dbReference type="Proteomes" id="UP000233398">
    <property type="component" value="Unassembled WGS sequence"/>
</dbReference>